<evidence type="ECO:0000313" key="24">
    <source>
        <dbReference type="Proteomes" id="UP000541955"/>
    </source>
</evidence>
<dbReference type="EMBL" id="JAARZA010000002">
    <property type="protein sequence ID" value="MBC2239608.1"/>
    <property type="molecule type" value="Genomic_DNA"/>
</dbReference>
<evidence type="ECO:0000313" key="34">
    <source>
        <dbReference type="Proteomes" id="UP000585696"/>
    </source>
</evidence>
<dbReference type="EMBL" id="JAARZT010000047">
    <property type="protein sequence ID" value="MBC2294840.1"/>
    <property type="molecule type" value="Genomic_DNA"/>
</dbReference>
<keyword evidence="19" id="KW-1185">Reference proteome</keyword>
<dbReference type="Proteomes" id="UP000541735">
    <property type="component" value="Unassembled WGS sequence"/>
</dbReference>
<dbReference type="Proteomes" id="UP000543005">
    <property type="component" value="Unassembled WGS sequence"/>
</dbReference>
<dbReference type="Proteomes" id="UP000585696">
    <property type="component" value="Unassembled WGS sequence"/>
</dbReference>
<evidence type="ECO:0000313" key="3">
    <source>
        <dbReference type="EMBL" id="MBC1317126.1"/>
    </source>
</evidence>
<dbReference type="Proteomes" id="UP000547643">
    <property type="component" value="Unassembled WGS sequence"/>
</dbReference>
<dbReference type="EMBL" id="JAARRU010000003">
    <property type="protein sequence ID" value="MBC1566278.1"/>
    <property type="molecule type" value="Genomic_DNA"/>
</dbReference>
<evidence type="ECO:0000313" key="15">
    <source>
        <dbReference type="EMBL" id="MBC2244269.1"/>
    </source>
</evidence>
<evidence type="ECO:0000313" key="33">
    <source>
        <dbReference type="Proteomes" id="UP000574104"/>
    </source>
</evidence>
<evidence type="ECO:0000313" key="26">
    <source>
        <dbReference type="Proteomes" id="UP000543379"/>
    </source>
</evidence>
<evidence type="ECO:0000313" key="16">
    <source>
        <dbReference type="EMBL" id="MBC2285691.1"/>
    </source>
</evidence>
<protein>
    <submittedName>
        <fullName evidence="3">DMT family transporter</fullName>
    </submittedName>
    <submittedName>
        <fullName evidence="2">Membrane protein</fullName>
    </submittedName>
</protein>
<evidence type="ECO:0000313" key="32">
    <source>
        <dbReference type="Proteomes" id="UP000565628"/>
    </source>
</evidence>
<dbReference type="Proteomes" id="UP000539064">
    <property type="component" value="Unassembled WGS sequence"/>
</dbReference>
<reference evidence="2 19" key="1">
    <citation type="submission" date="2014-05" db="EMBL/GenBank/DDBJ databases">
        <title>Novel Listeriaceae from food processing environments.</title>
        <authorList>
            <person name="den Bakker H.C."/>
        </authorList>
    </citation>
    <scope>NUCLEOTIDE SEQUENCE [LARGE SCALE GENOMIC DNA]</scope>
    <source>
        <strain evidence="2 19">FSL A5-0281</strain>
    </source>
</reference>
<evidence type="ECO:0000313" key="12">
    <source>
        <dbReference type="EMBL" id="MBC2166802.1"/>
    </source>
</evidence>
<evidence type="ECO:0000313" key="23">
    <source>
        <dbReference type="Proteomes" id="UP000541735"/>
    </source>
</evidence>
<dbReference type="Proteomes" id="UP000586951">
    <property type="component" value="Unassembled WGS sequence"/>
</dbReference>
<dbReference type="EMBL" id="JAARSH010000011">
    <property type="protein sequence ID" value="MBC1617544.1"/>
    <property type="molecule type" value="Genomic_DNA"/>
</dbReference>
<evidence type="ECO:0000313" key="25">
    <source>
        <dbReference type="Proteomes" id="UP000543005"/>
    </source>
</evidence>
<evidence type="ECO:0000313" key="2">
    <source>
        <dbReference type="EMBL" id="KGL44612.1"/>
    </source>
</evidence>
<dbReference type="EMBL" id="JAASWV010000018">
    <property type="protein sequence ID" value="MBC2311684.1"/>
    <property type="molecule type" value="Genomic_DNA"/>
</dbReference>
<dbReference type="PANTHER" id="PTHR34821:SF2">
    <property type="entry name" value="INNER MEMBRANE PROTEIN YDCZ"/>
    <property type="match status" value="1"/>
</dbReference>
<dbReference type="EMBL" id="JAAROV010000003">
    <property type="protein sequence ID" value="MBC1317126.1"/>
    <property type="molecule type" value="Genomic_DNA"/>
</dbReference>
<feature type="transmembrane region" description="Helical" evidence="1">
    <location>
        <begin position="9"/>
        <end position="29"/>
    </location>
</feature>
<dbReference type="RefSeq" id="WP_036083396.1">
    <property type="nucleotide sequence ID" value="NZ_CBCSHQ010000008.1"/>
</dbReference>
<keyword evidence="1" id="KW-1133">Transmembrane helix</keyword>
<evidence type="ECO:0000313" key="5">
    <source>
        <dbReference type="EMBL" id="MBC1493441.1"/>
    </source>
</evidence>
<keyword evidence="1" id="KW-0812">Transmembrane</keyword>
<dbReference type="EMBL" id="JAARYD010000002">
    <property type="protein sequence ID" value="MBC2175593.1"/>
    <property type="molecule type" value="Genomic_DNA"/>
</dbReference>
<dbReference type="Proteomes" id="UP000574104">
    <property type="component" value="Unassembled WGS sequence"/>
</dbReference>
<dbReference type="Proteomes" id="UP000533953">
    <property type="component" value="Unassembled WGS sequence"/>
</dbReference>
<keyword evidence="1" id="KW-0472">Membrane</keyword>
<dbReference type="Proteomes" id="UP000541955">
    <property type="component" value="Unassembled WGS sequence"/>
</dbReference>
<evidence type="ECO:0000313" key="31">
    <source>
        <dbReference type="Proteomes" id="UP000553016"/>
    </source>
</evidence>
<accession>A0A099WI23</accession>
<sequence>MATKRSKSMIAFMCMGLVAGMMSPIQTSINSRLRIAVDSPIIASLISFSVGMLLLLLISLVVERRLTFQLRGVGKIPWWIFTGGALGVIFVTSNILLLPLLGSAMTVVLALCGQMVIALTIDHFGWFGIVKHPINRYRLLGVLSMVAGVLLIQWF</sequence>
<evidence type="ECO:0000313" key="8">
    <source>
        <dbReference type="EMBL" id="MBC1617544.1"/>
    </source>
</evidence>
<dbReference type="EMBL" id="JNFA01000002">
    <property type="protein sequence ID" value="KGL44612.1"/>
    <property type="molecule type" value="Genomic_DNA"/>
</dbReference>
<dbReference type="eggNOG" id="COG3238">
    <property type="taxonomic scope" value="Bacteria"/>
</dbReference>
<evidence type="ECO:0000256" key="1">
    <source>
        <dbReference type="SAM" id="Phobius"/>
    </source>
</evidence>
<dbReference type="InterPro" id="IPR006750">
    <property type="entry name" value="YdcZ"/>
</dbReference>
<evidence type="ECO:0000313" key="11">
    <source>
        <dbReference type="EMBL" id="MBC2003447.1"/>
    </source>
</evidence>
<dbReference type="EMBL" id="JAARPT010000005">
    <property type="protein sequence ID" value="MBC1402068.1"/>
    <property type="molecule type" value="Genomic_DNA"/>
</dbReference>
<evidence type="ECO:0000313" key="28">
    <source>
        <dbReference type="Proteomes" id="UP000546806"/>
    </source>
</evidence>
<dbReference type="Proteomes" id="UP000565628">
    <property type="component" value="Unassembled WGS sequence"/>
</dbReference>
<dbReference type="EMBL" id="JAASTX010000035">
    <property type="protein sequence ID" value="MBC1493441.1"/>
    <property type="molecule type" value="Genomic_DNA"/>
</dbReference>
<evidence type="ECO:0000313" key="6">
    <source>
        <dbReference type="EMBL" id="MBC1562472.1"/>
    </source>
</evidence>
<evidence type="ECO:0000313" key="17">
    <source>
        <dbReference type="EMBL" id="MBC2294840.1"/>
    </source>
</evidence>
<evidence type="ECO:0000313" key="4">
    <source>
        <dbReference type="EMBL" id="MBC1402068.1"/>
    </source>
</evidence>
<evidence type="ECO:0000313" key="9">
    <source>
        <dbReference type="EMBL" id="MBC1779487.1"/>
    </source>
</evidence>
<dbReference type="Proteomes" id="UP000519573">
    <property type="component" value="Unassembled WGS sequence"/>
</dbReference>
<dbReference type="EMBL" id="JAARYY010000004">
    <property type="protein sequence ID" value="MBC2244269.1"/>
    <property type="molecule type" value="Genomic_DNA"/>
</dbReference>
<evidence type="ECO:0000313" key="21">
    <source>
        <dbReference type="Proteomes" id="UP000533953"/>
    </source>
</evidence>
<dbReference type="EMBL" id="JAARYH010000003">
    <property type="protein sequence ID" value="MBC2166802.1"/>
    <property type="molecule type" value="Genomic_DNA"/>
</dbReference>
<feature type="transmembrane region" description="Helical" evidence="1">
    <location>
        <begin position="137"/>
        <end position="154"/>
    </location>
</feature>
<dbReference type="EMBL" id="JAARUV010000004">
    <property type="protein sequence ID" value="MBC1779487.1"/>
    <property type="molecule type" value="Genomic_DNA"/>
</dbReference>
<dbReference type="OrthoDB" id="7864805at2"/>
<evidence type="ECO:0000313" key="35">
    <source>
        <dbReference type="Proteomes" id="UP000586951"/>
    </source>
</evidence>
<dbReference type="Proteomes" id="UP000029844">
    <property type="component" value="Unassembled WGS sequence"/>
</dbReference>
<evidence type="ECO:0000313" key="30">
    <source>
        <dbReference type="Proteomes" id="UP000550367"/>
    </source>
</evidence>
<dbReference type="EMBL" id="JAARWW010000002">
    <property type="protein sequence ID" value="MBC2003447.1"/>
    <property type="molecule type" value="Genomic_DNA"/>
</dbReference>
<evidence type="ECO:0000313" key="13">
    <source>
        <dbReference type="EMBL" id="MBC2175593.1"/>
    </source>
</evidence>
<evidence type="ECO:0000313" key="7">
    <source>
        <dbReference type="EMBL" id="MBC1566278.1"/>
    </source>
</evidence>
<feature type="transmembrane region" description="Helical" evidence="1">
    <location>
        <begin position="107"/>
        <end position="130"/>
    </location>
</feature>
<comment type="caution">
    <text evidence="2">The sequence shown here is derived from an EMBL/GenBank/DDBJ whole genome shotgun (WGS) entry which is preliminary data.</text>
</comment>
<evidence type="ECO:0000313" key="18">
    <source>
        <dbReference type="EMBL" id="MBC2311684.1"/>
    </source>
</evidence>
<evidence type="ECO:0000313" key="14">
    <source>
        <dbReference type="EMBL" id="MBC2239608.1"/>
    </source>
</evidence>
<name>A0A099WI23_9LIST</name>
<dbReference type="EMBL" id="JAARZS010000054">
    <property type="protein sequence ID" value="MBC2285691.1"/>
    <property type="molecule type" value="Genomic_DNA"/>
</dbReference>
<feature type="transmembrane region" description="Helical" evidence="1">
    <location>
        <begin position="78"/>
        <end position="101"/>
    </location>
</feature>
<dbReference type="Proteomes" id="UP000546806">
    <property type="component" value="Unassembled WGS sequence"/>
</dbReference>
<dbReference type="Proteomes" id="UP000550367">
    <property type="component" value="Unassembled WGS sequence"/>
</dbReference>
<reference evidence="20 21" key="2">
    <citation type="submission" date="2020-03" db="EMBL/GenBank/DDBJ databases">
        <title>Soil Listeria distribution.</title>
        <authorList>
            <person name="Liao J."/>
            <person name="Wiedmann M."/>
        </authorList>
    </citation>
    <scope>NUCLEOTIDE SEQUENCE [LARGE SCALE GENOMIC DNA]</scope>
    <source>
        <strain evidence="18 32">FSL L7-0039</strain>
        <strain evidence="17 25">FSL L7-0051</strain>
        <strain evidence="16 34">FSL L7-0054</strain>
        <strain evidence="14 31">FSL L7-0149</strain>
        <strain evidence="15 30">FSL L7-0153</strain>
        <strain evidence="12 20">FSL L7-0245</strain>
        <strain evidence="13 23">FSL L7-0259</strain>
        <strain evidence="11 28">FSL L7-0435</strain>
        <strain evidence="10 22">FSL L7-0978</strain>
        <strain evidence="9 29">FSL L7-1017</strain>
        <strain evidence="8 33">FSL L7-1299</strain>
        <strain evidence="6 24">FSL L7-1387</strain>
        <strain evidence="7 35">FSL L7-1427</strain>
        <strain evidence="5 21">FSL L7-1547</strain>
        <strain evidence="4 27">FSL L7-1658</strain>
        <strain evidence="3 26">FSL L7-1816</strain>
    </source>
</reference>
<gene>
    <name evidence="2" type="ORF">EP57_01250</name>
    <name evidence="3" type="ORF">HB811_10080</name>
    <name evidence="4" type="ORF">HB836_10695</name>
    <name evidence="6" type="ORF">HB902_10365</name>
    <name evidence="8" type="ORF">HB904_15205</name>
    <name evidence="7" type="ORF">HB907_12770</name>
    <name evidence="9" type="ORF">HCA46_11600</name>
    <name evidence="10" type="ORF">HCA52_13075</name>
    <name evidence="11" type="ORF">HCA78_06720</name>
    <name evidence="15" type="ORF">HCB25_09355</name>
    <name evidence="12" type="ORF">HCB26_09535</name>
    <name evidence="13" type="ORF">HCB27_03100</name>
    <name evidence="14" type="ORF">HCB35_03870</name>
    <name evidence="16" type="ORF">HCB69_15055</name>
    <name evidence="17" type="ORF">HCC36_16645</name>
    <name evidence="5" type="ORF">HCI99_16590</name>
    <name evidence="18" type="ORF">HCJ81_12355</name>
</gene>
<organism evidence="2 19">
    <name type="scientific">Listeria booriae</name>
    <dbReference type="NCBI Taxonomy" id="1552123"/>
    <lineage>
        <taxon>Bacteria</taxon>
        <taxon>Bacillati</taxon>
        <taxon>Bacillota</taxon>
        <taxon>Bacilli</taxon>
        <taxon>Bacillales</taxon>
        <taxon>Listeriaceae</taxon>
        <taxon>Listeria</taxon>
    </lineage>
</organism>
<evidence type="ECO:0000313" key="20">
    <source>
        <dbReference type="Proteomes" id="UP000519573"/>
    </source>
</evidence>
<evidence type="ECO:0000313" key="19">
    <source>
        <dbReference type="Proteomes" id="UP000029844"/>
    </source>
</evidence>
<proteinExistence type="predicted"/>
<dbReference type="Proteomes" id="UP000544413">
    <property type="component" value="Unassembled WGS sequence"/>
</dbReference>
<dbReference type="Pfam" id="PF04657">
    <property type="entry name" value="DMT_YdcZ"/>
    <property type="match status" value="1"/>
</dbReference>
<dbReference type="EMBL" id="JAARVG010000013">
    <property type="protein sequence ID" value="MBC1794360.1"/>
    <property type="molecule type" value="Genomic_DNA"/>
</dbReference>
<dbReference type="Proteomes" id="UP000543379">
    <property type="component" value="Unassembled WGS sequence"/>
</dbReference>
<dbReference type="EMBL" id="JAARRW010000003">
    <property type="protein sequence ID" value="MBC1562472.1"/>
    <property type="molecule type" value="Genomic_DNA"/>
</dbReference>
<dbReference type="PANTHER" id="PTHR34821">
    <property type="entry name" value="INNER MEMBRANE PROTEIN YDCZ"/>
    <property type="match status" value="1"/>
</dbReference>
<dbReference type="AlphaFoldDB" id="A0A099WI23"/>
<dbReference type="GO" id="GO:0005886">
    <property type="term" value="C:plasma membrane"/>
    <property type="evidence" value="ECO:0007669"/>
    <property type="project" value="TreeGrafter"/>
</dbReference>
<evidence type="ECO:0000313" key="29">
    <source>
        <dbReference type="Proteomes" id="UP000547643"/>
    </source>
</evidence>
<evidence type="ECO:0000313" key="22">
    <source>
        <dbReference type="Proteomes" id="UP000539064"/>
    </source>
</evidence>
<dbReference type="STRING" id="1552123.EP57_01250"/>
<dbReference type="GeneID" id="58716072"/>
<feature type="transmembrane region" description="Helical" evidence="1">
    <location>
        <begin position="41"/>
        <end position="62"/>
    </location>
</feature>
<dbReference type="Proteomes" id="UP000553016">
    <property type="component" value="Unassembled WGS sequence"/>
</dbReference>
<evidence type="ECO:0000313" key="27">
    <source>
        <dbReference type="Proteomes" id="UP000544413"/>
    </source>
</evidence>
<evidence type="ECO:0000313" key="10">
    <source>
        <dbReference type="EMBL" id="MBC1794360.1"/>
    </source>
</evidence>